<dbReference type="Proteomes" id="UP000703661">
    <property type="component" value="Unassembled WGS sequence"/>
</dbReference>
<reference evidence="1" key="1">
    <citation type="journal article" date="2020" name="Fungal Divers.">
        <title>Resolving the Mortierellaceae phylogeny through synthesis of multi-gene phylogenetics and phylogenomics.</title>
        <authorList>
            <person name="Vandepol N."/>
            <person name="Liber J."/>
            <person name="Desiro A."/>
            <person name="Na H."/>
            <person name="Kennedy M."/>
            <person name="Barry K."/>
            <person name="Grigoriev I.V."/>
            <person name="Miller A.N."/>
            <person name="O'Donnell K."/>
            <person name="Stajich J.E."/>
            <person name="Bonito G."/>
        </authorList>
    </citation>
    <scope>NUCLEOTIDE SEQUENCE</scope>
    <source>
        <strain evidence="1">NRRL 2769</strain>
    </source>
</reference>
<dbReference type="GO" id="GO:0032543">
    <property type="term" value="P:mitochondrial translation"/>
    <property type="evidence" value="ECO:0007669"/>
    <property type="project" value="InterPro"/>
</dbReference>
<dbReference type="AlphaFoldDB" id="A0A9P6T4D4"/>
<dbReference type="SUPFAM" id="SSF47072">
    <property type="entry name" value="Cysteine alpha-hairpin motif"/>
    <property type="match status" value="1"/>
</dbReference>
<evidence type="ECO:0000313" key="1">
    <source>
        <dbReference type="EMBL" id="KAG0024208.1"/>
    </source>
</evidence>
<dbReference type="PANTHER" id="PTHR28066:SF1">
    <property type="entry name" value="SMALL RIBOSOMAL SUBUNIT PROTEIN MS37"/>
    <property type="match status" value="1"/>
</dbReference>
<organism evidence="1 2">
    <name type="scientific">Entomortierella chlamydospora</name>
    <dbReference type="NCBI Taxonomy" id="101097"/>
    <lineage>
        <taxon>Eukaryota</taxon>
        <taxon>Fungi</taxon>
        <taxon>Fungi incertae sedis</taxon>
        <taxon>Mucoromycota</taxon>
        <taxon>Mortierellomycotina</taxon>
        <taxon>Mortierellomycetes</taxon>
        <taxon>Mortierellales</taxon>
        <taxon>Mortierellaceae</taxon>
        <taxon>Entomortierella</taxon>
    </lineage>
</organism>
<comment type="caution">
    <text evidence="1">The sequence shown here is derived from an EMBL/GenBank/DDBJ whole genome shotgun (WGS) entry which is preliminary data.</text>
</comment>
<dbReference type="GO" id="GO:0005763">
    <property type="term" value="C:mitochondrial small ribosomal subunit"/>
    <property type="evidence" value="ECO:0007669"/>
    <property type="project" value="TreeGrafter"/>
</dbReference>
<dbReference type="InterPro" id="IPR009069">
    <property type="entry name" value="Cys_alpha_HP_mot_SF"/>
</dbReference>
<dbReference type="OrthoDB" id="2210at2759"/>
<evidence type="ECO:0000313" key="2">
    <source>
        <dbReference type="Proteomes" id="UP000703661"/>
    </source>
</evidence>
<dbReference type="PANTHER" id="PTHR28066">
    <property type="entry name" value="37S RIBOSOMAL PROTEIN MRP10, MITOCHONDRIAL"/>
    <property type="match status" value="1"/>
</dbReference>
<keyword evidence="2" id="KW-1185">Reference proteome</keyword>
<proteinExistence type="predicted"/>
<accession>A0A9P6T4D4</accession>
<gene>
    <name evidence="1" type="ORF">BGZ80_005246</name>
</gene>
<name>A0A9P6T4D4_9FUNG</name>
<sequence>MLFSYSPTKGSVNMRLKYLRTKPRKVIEASPCIAEMGAMIQCWTASGVDDAKCMQTAKMLADCMKNLPTKVKKVNTVNYHLARLQKQL</sequence>
<dbReference type="EMBL" id="JAAAID010000026">
    <property type="protein sequence ID" value="KAG0024208.1"/>
    <property type="molecule type" value="Genomic_DNA"/>
</dbReference>
<dbReference type="InterPro" id="IPR017264">
    <property type="entry name" value="Ribosomal_mS37_fun"/>
</dbReference>
<dbReference type="GO" id="GO:0003735">
    <property type="term" value="F:structural constituent of ribosome"/>
    <property type="evidence" value="ECO:0007669"/>
    <property type="project" value="InterPro"/>
</dbReference>
<protein>
    <submittedName>
        <fullName evidence="1">Uncharacterized protein</fullName>
    </submittedName>
</protein>